<evidence type="ECO:0000256" key="1">
    <source>
        <dbReference type="SAM" id="Coils"/>
    </source>
</evidence>
<dbReference type="Proteomes" id="UP001370490">
    <property type="component" value="Unassembled WGS sequence"/>
</dbReference>
<evidence type="ECO:0000256" key="2">
    <source>
        <dbReference type="SAM" id="Phobius"/>
    </source>
</evidence>
<dbReference type="Pfam" id="PF03140">
    <property type="entry name" value="DUF247"/>
    <property type="match status" value="2"/>
</dbReference>
<sequence length="848" mass="99235">MGSDQNSVTIDIKQDPWLELSTTIKAKLDKLPRKSSECCIYRVPEKLRKTREAAYTPRIVSIGPLHRGQPHLLAMEEHKLRYLSCFLERTNTGLASYIDLVKTWEQRARSCYQDINFDLTEVEFAEMLLVDGIFIVELLLKSYFPKMNHEDEIFSRQWMAVDVLHDMILLENQVPFFVLEGLFHTIEGNFDILDLIFKYFKPVVPTNEDTMYMLKMSYRERQYNQMKIWHLVDLLRALCITPHHEMPMSKGRGKVKYTPTVTDLHAAGFQFKAAKCVSLVKIDYWKSELKMSPIVVHEWTECFFRNLIAYEHCHKEDKRISSYVIFMDSIIDTAKDVEVLEKCEIIQNRLGEYEDVSNLFNTLHKETITDDNEFLYDRICINLDKNYKFNTVRWRATCHKWKKILDRDYFGNPCTAADKEEQPMTSTKLPRNPFPNPNLRAIQMKEMIERSMPFASPECCIYRVPETIANVNAKAYKPRLVSIGPFHYGLKKYKAMEGQKWQYAGAYLRRARLSVEQCDEAVRKLEKKARNSYAEPIMLSSDVFATMLLVDACFIIELFLRSCLGGQKNQDLVLRVPRLFLDLDHDLILLENQVPFFILEEIYNLSPPSFPTMLELTFAYFKGYNKQNKQPQPEFEIKHFTDLLRKFHIQLAPAPAHQFQRKRMENFSLPRATELDATGAIFEKDSSQCWLDIQFANNKKLKIPQLEINDGWESLIRNLVAFEQCHCLQREYYLSDYISFIKCLAKTPKDVDLFVQNGIIVNWLGDNEPVSNLLHRVCANIVISPSMFYYSGLCEELIAYCKKPWNSYKATLKRDYFKKPWRTATTIAVVVLLLLTCMQTITSISVKK</sequence>
<keyword evidence="2" id="KW-0812">Transmembrane</keyword>
<organism evidence="3 4">
    <name type="scientific">Dillenia turbinata</name>
    <dbReference type="NCBI Taxonomy" id="194707"/>
    <lineage>
        <taxon>Eukaryota</taxon>
        <taxon>Viridiplantae</taxon>
        <taxon>Streptophyta</taxon>
        <taxon>Embryophyta</taxon>
        <taxon>Tracheophyta</taxon>
        <taxon>Spermatophyta</taxon>
        <taxon>Magnoliopsida</taxon>
        <taxon>eudicotyledons</taxon>
        <taxon>Gunneridae</taxon>
        <taxon>Pentapetalae</taxon>
        <taxon>Dilleniales</taxon>
        <taxon>Dilleniaceae</taxon>
        <taxon>Dillenia</taxon>
    </lineage>
</organism>
<dbReference type="AlphaFoldDB" id="A0AAN8UBY5"/>
<keyword evidence="1" id="KW-0175">Coiled coil</keyword>
<dbReference type="InterPro" id="IPR004158">
    <property type="entry name" value="DUF247_pln"/>
</dbReference>
<dbReference type="PANTHER" id="PTHR31170:SF25">
    <property type="entry name" value="BNAA09G04570D PROTEIN"/>
    <property type="match status" value="1"/>
</dbReference>
<accession>A0AAN8UBY5</accession>
<evidence type="ECO:0000313" key="3">
    <source>
        <dbReference type="EMBL" id="KAK6912620.1"/>
    </source>
</evidence>
<protein>
    <submittedName>
        <fullName evidence="3">Uncharacterized protein</fullName>
    </submittedName>
</protein>
<keyword evidence="2" id="KW-0472">Membrane</keyword>
<reference evidence="3 4" key="1">
    <citation type="submission" date="2023-12" db="EMBL/GenBank/DDBJ databases">
        <title>A high-quality genome assembly for Dillenia turbinata (Dilleniales).</title>
        <authorList>
            <person name="Chanderbali A."/>
        </authorList>
    </citation>
    <scope>NUCLEOTIDE SEQUENCE [LARGE SCALE GENOMIC DNA]</scope>
    <source>
        <strain evidence="3">LSX21</strain>
        <tissue evidence="3">Leaf</tissue>
    </source>
</reference>
<feature type="coiled-coil region" evidence="1">
    <location>
        <begin position="508"/>
        <end position="535"/>
    </location>
</feature>
<comment type="caution">
    <text evidence="3">The sequence shown here is derived from an EMBL/GenBank/DDBJ whole genome shotgun (WGS) entry which is preliminary data.</text>
</comment>
<dbReference type="EMBL" id="JBAMMX010000027">
    <property type="protein sequence ID" value="KAK6912620.1"/>
    <property type="molecule type" value="Genomic_DNA"/>
</dbReference>
<evidence type="ECO:0000313" key="4">
    <source>
        <dbReference type="Proteomes" id="UP001370490"/>
    </source>
</evidence>
<keyword evidence="2" id="KW-1133">Transmembrane helix</keyword>
<gene>
    <name evidence="3" type="ORF">RJ641_022221</name>
</gene>
<name>A0AAN8UBY5_9MAGN</name>
<proteinExistence type="predicted"/>
<feature type="transmembrane region" description="Helical" evidence="2">
    <location>
        <begin position="823"/>
        <end position="846"/>
    </location>
</feature>
<dbReference type="PANTHER" id="PTHR31170">
    <property type="entry name" value="BNAC04G53230D PROTEIN"/>
    <property type="match status" value="1"/>
</dbReference>
<keyword evidence="4" id="KW-1185">Reference proteome</keyword>